<dbReference type="Proteomes" id="UP001207116">
    <property type="component" value="Unassembled WGS sequence"/>
</dbReference>
<keyword evidence="2" id="KW-1185">Reference proteome</keyword>
<organism evidence="1 2">
    <name type="scientific">Lentiprolixibacter aurantiacus</name>
    <dbReference type="NCBI Taxonomy" id="2993939"/>
    <lineage>
        <taxon>Bacteria</taxon>
        <taxon>Pseudomonadati</taxon>
        <taxon>Bacteroidota</taxon>
        <taxon>Flavobacteriia</taxon>
        <taxon>Flavobacteriales</taxon>
        <taxon>Flavobacteriaceae</taxon>
        <taxon>Lentiprolixibacter</taxon>
    </lineage>
</organism>
<dbReference type="AlphaFoldDB" id="A0AAE3SPI6"/>
<evidence type="ECO:0000313" key="1">
    <source>
        <dbReference type="EMBL" id="MCX2720630.1"/>
    </source>
</evidence>
<sequence length="267" mass="29171">MKRFRLFLIFAGLTLFLNCSKDEDVQPRPEEQIDRSANLLATGASAGDLLANTNLSNLLIEIAYVEGFRPTSTAMTNFEQFIRERTFKENITIQYKSLPSPGEATLTLQEVADLETANRTAYNENTTLAIYIYFADAPSDDDEPEQDLVTLGSVYRNTSMVIYERTVRDIANRSSNITVADVEEAVLCHEMGHLSGLVNLGSPMITPHEDPAASNHCDIDGCLMGAEIEFGGGLMGILERRALAGKSQAVPNLDSACLADLQANGGR</sequence>
<evidence type="ECO:0000313" key="2">
    <source>
        <dbReference type="Proteomes" id="UP001207116"/>
    </source>
</evidence>
<proteinExistence type="predicted"/>
<protein>
    <recommendedName>
        <fullName evidence="3">Membrane metalloprotease</fullName>
    </recommendedName>
</protein>
<evidence type="ECO:0008006" key="3">
    <source>
        <dbReference type="Google" id="ProtNLM"/>
    </source>
</evidence>
<gene>
    <name evidence="1" type="ORF">OO016_13535</name>
</gene>
<name>A0AAE3SPI6_9FLAO</name>
<reference evidence="1" key="1">
    <citation type="submission" date="2022-11" db="EMBL/GenBank/DDBJ databases">
        <title>The characterization of three novel Bacteroidetes species and genomic analysis of their roles in tidal elemental geochemical cycles.</title>
        <authorList>
            <person name="Ma K.-J."/>
        </authorList>
    </citation>
    <scope>NUCLEOTIDE SEQUENCE</scope>
    <source>
        <strain evidence="1">M415</strain>
    </source>
</reference>
<dbReference type="EMBL" id="JAPFQP010000004">
    <property type="protein sequence ID" value="MCX2720630.1"/>
    <property type="molecule type" value="Genomic_DNA"/>
</dbReference>
<accession>A0AAE3SPI6</accession>
<comment type="caution">
    <text evidence="1">The sequence shown here is derived from an EMBL/GenBank/DDBJ whole genome shotgun (WGS) entry which is preliminary data.</text>
</comment>